<keyword evidence="2" id="KW-1185">Reference proteome</keyword>
<accession>A0ABV5Y724</accession>
<evidence type="ECO:0000313" key="2">
    <source>
        <dbReference type="Proteomes" id="UP001589627"/>
    </source>
</evidence>
<evidence type="ECO:0000313" key="1">
    <source>
        <dbReference type="EMBL" id="MFB9830813.1"/>
    </source>
</evidence>
<name>A0ABV5Y724_9ACTN</name>
<dbReference type="Proteomes" id="UP001589627">
    <property type="component" value="Unassembled WGS sequence"/>
</dbReference>
<sequence length="157" mass="17070">MLEAAETDARVRTSADLFEELNTEILSLGQRFGISGLCRVKLNRAAHLPVTKEGTDYKFSKLPDGDKLRLKVAVVIALLRIGHRRGAGRHPGLLFVDSPGAEEVAAGSLREMISGLVEVAAELGLQVVTATARLDDVQSVLDPKRFRIPAKGRTTLW</sequence>
<comment type="caution">
    <text evidence="1">The sequence shown here is derived from an EMBL/GenBank/DDBJ whole genome shotgun (WGS) entry which is preliminary data.</text>
</comment>
<gene>
    <name evidence="1" type="ORF">ACFFNX_01230</name>
</gene>
<evidence type="ECO:0008006" key="3">
    <source>
        <dbReference type="Google" id="ProtNLM"/>
    </source>
</evidence>
<organism evidence="1 2">
    <name type="scientific">Actinoallomurus acaciae</name>
    <dbReference type="NCBI Taxonomy" id="502577"/>
    <lineage>
        <taxon>Bacteria</taxon>
        <taxon>Bacillati</taxon>
        <taxon>Actinomycetota</taxon>
        <taxon>Actinomycetes</taxon>
        <taxon>Streptosporangiales</taxon>
        <taxon>Thermomonosporaceae</taxon>
        <taxon>Actinoallomurus</taxon>
    </lineage>
</organism>
<protein>
    <recommendedName>
        <fullName evidence="3">ATPase AAA-type core domain-containing protein</fullName>
    </recommendedName>
</protein>
<dbReference type="EMBL" id="JBHLZP010000003">
    <property type="protein sequence ID" value="MFB9830813.1"/>
    <property type="molecule type" value="Genomic_DNA"/>
</dbReference>
<reference evidence="1 2" key="1">
    <citation type="submission" date="2024-09" db="EMBL/GenBank/DDBJ databases">
        <authorList>
            <person name="Sun Q."/>
            <person name="Mori K."/>
        </authorList>
    </citation>
    <scope>NUCLEOTIDE SEQUENCE [LARGE SCALE GENOMIC DNA]</scope>
    <source>
        <strain evidence="1 2">TBRC 0563</strain>
    </source>
</reference>
<dbReference type="RefSeq" id="WP_378193655.1">
    <property type="nucleotide sequence ID" value="NZ_JBHLZP010000003.1"/>
</dbReference>
<proteinExistence type="predicted"/>